<dbReference type="PANTHER" id="PTHR13056">
    <property type="entry name" value="VACUOLAR FUSION PROTEIN CCZ1 HOMOLOG-RELATED"/>
    <property type="match status" value="1"/>
</dbReference>
<dbReference type="InterPro" id="IPR043989">
    <property type="entry name" value="CCZ1/INTU/HSP4_longin_3"/>
</dbReference>
<accession>A0A9P0G2J2</accession>
<evidence type="ECO:0000313" key="6">
    <source>
        <dbReference type="Proteomes" id="UP001152759"/>
    </source>
</evidence>
<dbReference type="Proteomes" id="UP001152759">
    <property type="component" value="Chromosome 5"/>
</dbReference>
<dbReference type="GO" id="GO:0016192">
    <property type="term" value="P:vesicle-mediated transport"/>
    <property type="evidence" value="ECO:0007669"/>
    <property type="project" value="InterPro"/>
</dbReference>
<evidence type="ECO:0000313" key="5">
    <source>
        <dbReference type="EMBL" id="CAH0773208.1"/>
    </source>
</evidence>
<evidence type="ECO:0000259" key="3">
    <source>
        <dbReference type="Pfam" id="PF19032"/>
    </source>
</evidence>
<gene>
    <name evidence="5" type="ORF">BEMITA_LOCUS9724</name>
</gene>
<evidence type="ECO:0008006" key="7">
    <source>
        <dbReference type="Google" id="ProtNLM"/>
    </source>
</evidence>
<dbReference type="KEGG" id="btab:109039876"/>
<organism evidence="5 6">
    <name type="scientific">Bemisia tabaci</name>
    <name type="common">Sweetpotato whitefly</name>
    <name type="synonym">Aleurodes tabaci</name>
    <dbReference type="NCBI Taxonomy" id="7038"/>
    <lineage>
        <taxon>Eukaryota</taxon>
        <taxon>Metazoa</taxon>
        <taxon>Ecdysozoa</taxon>
        <taxon>Arthropoda</taxon>
        <taxon>Hexapoda</taxon>
        <taxon>Insecta</taxon>
        <taxon>Pterygota</taxon>
        <taxon>Neoptera</taxon>
        <taxon>Paraneoptera</taxon>
        <taxon>Hemiptera</taxon>
        <taxon>Sternorrhyncha</taxon>
        <taxon>Aleyrodoidea</taxon>
        <taxon>Aleyrodidae</taxon>
        <taxon>Aleyrodinae</taxon>
        <taxon>Bemisia</taxon>
    </lineage>
</organism>
<dbReference type="Pfam" id="PF19031">
    <property type="entry name" value="Intu_longin_1"/>
    <property type="match status" value="1"/>
</dbReference>
<evidence type="ECO:0000259" key="4">
    <source>
        <dbReference type="Pfam" id="PF19033"/>
    </source>
</evidence>
<comment type="similarity">
    <text evidence="1">Belongs to the CCZ1 family.</text>
</comment>
<dbReference type="AlphaFoldDB" id="A0A9P0G2J2"/>
<dbReference type="InterPro" id="IPR013176">
    <property type="entry name" value="Ccz1"/>
</dbReference>
<sequence length="458" mass="52870">MPDRTDINIRNFYIFNSTLSSKEEEERNKILFYYPPSIIIDEQLKNVGFSEAILKFAQTFSPDKPCETIRTKKTRQFYLQPEENFWMVMTLNLPAIKPKEIADEAEYLEHDVQDAVYLAALKLAYDMAKMFVGTFSSSVEGKKTKQLKIKLEKFYFRYLTTLKINNLDIMALFQGVQYLPLDPLRFLHIQSSSNLLEAEFPEVESSIILYDNYLVWSGIDYSEMQLISLYVRSLQESSHLDAESENLGRNSARTTNVCRFLTGPKNFLDEDASFESVPVIYLHSSESPTKYYLNVYEAINFTVCMLINEKERLTVELFKKLDKFLGDKLLSLSSKIKSVAPTFQSLQAPMEKFLYFNKLNLAVKTLTAQSKSSLSIPEEVMRVVTDIAVHNRRCCKLSASAETVVKLMKLSDYWVVGKMSDDRECYFILQAKNAALSYIHEEANKMCNLCLKSIFVHK</sequence>
<protein>
    <recommendedName>
        <fullName evidence="7">Vacuolar fusion protein CCZ1 homolog</fullName>
    </recommendedName>
</protein>
<feature type="domain" description="CCZ1/INTU second Longin" evidence="3">
    <location>
        <begin position="203"/>
        <end position="326"/>
    </location>
</feature>
<keyword evidence="6" id="KW-1185">Reference proteome</keyword>
<evidence type="ECO:0000256" key="1">
    <source>
        <dbReference type="ARBA" id="ARBA00005352"/>
    </source>
</evidence>
<dbReference type="EMBL" id="OU963866">
    <property type="protein sequence ID" value="CAH0773208.1"/>
    <property type="molecule type" value="Genomic_DNA"/>
</dbReference>
<dbReference type="InterPro" id="IPR043987">
    <property type="entry name" value="CCZ1/INTU/HSP4_longin_1"/>
</dbReference>
<feature type="domain" description="CCZ1/INTU/HPS4 third Longin" evidence="4">
    <location>
        <begin position="351"/>
        <end position="445"/>
    </location>
</feature>
<evidence type="ECO:0000259" key="2">
    <source>
        <dbReference type="Pfam" id="PF19031"/>
    </source>
</evidence>
<reference evidence="5" key="1">
    <citation type="submission" date="2021-12" db="EMBL/GenBank/DDBJ databases">
        <authorList>
            <person name="King R."/>
        </authorList>
    </citation>
    <scope>NUCLEOTIDE SEQUENCE</scope>
</reference>
<feature type="domain" description="CCZ1/INTU/HSP4 first Longin" evidence="2">
    <location>
        <begin position="10"/>
        <end position="133"/>
    </location>
</feature>
<name>A0A9P0G2J2_BEMTA</name>
<dbReference type="PANTHER" id="PTHR13056:SF0">
    <property type="entry name" value="VACUOLAR FUSION PROTEIN CCZ1 HOMOLOG-RELATED"/>
    <property type="match status" value="1"/>
</dbReference>
<dbReference type="InterPro" id="IPR043988">
    <property type="entry name" value="CCZ1/INTU_longin_2"/>
</dbReference>
<dbReference type="GO" id="GO:0035658">
    <property type="term" value="C:Mon1-Ccz1 complex"/>
    <property type="evidence" value="ECO:0007669"/>
    <property type="project" value="InterPro"/>
</dbReference>
<dbReference type="Pfam" id="PF19032">
    <property type="entry name" value="Intu_longin_2"/>
    <property type="match status" value="1"/>
</dbReference>
<proteinExistence type="inferred from homology"/>
<dbReference type="Pfam" id="PF19033">
    <property type="entry name" value="Intu_longin_3"/>
    <property type="match status" value="1"/>
</dbReference>